<dbReference type="PANTHER" id="PTHR23514">
    <property type="entry name" value="BYPASS OF STOP CODON PROTEIN 6"/>
    <property type="match status" value="1"/>
</dbReference>
<dbReference type="InterPro" id="IPR011701">
    <property type="entry name" value="MFS"/>
</dbReference>
<name>E7SAZ2_9STRE</name>
<dbReference type="Gene3D" id="1.20.1250.20">
    <property type="entry name" value="MFS general substrate transporter like domains"/>
    <property type="match status" value="2"/>
</dbReference>
<evidence type="ECO:0000259" key="8">
    <source>
        <dbReference type="PROSITE" id="PS50850"/>
    </source>
</evidence>
<feature type="transmembrane region" description="Helical" evidence="7">
    <location>
        <begin position="295"/>
        <end position="318"/>
    </location>
</feature>
<evidence type="ECO:0000256" key="1">
    <source>
        <dbReference type="ARBA" id="ARBA00004651"/>
    </source>
</evidence>
<feature type="transmembrane region" description="Helical" evidence="7">
    <location>
        <begin position="44"/>
        <end position="62"/>
    </location>
</feature>
<keyword evidence="5 7" id="KW-1133">Transmembrane helix</keyword>
<dbReference type="Pfam" id="PF07690">
    <property type="entry name" value="MFS_1"/>
    <property type="match status" value="1"/>
</dbReference>
<reference evidence="9 10" key="1">
    <citation type="submission" date="2010-12" db="EMBL/GenBank/DDBJ databases">
        <authorList>
            <person name="Muzny D."/>
            <person name="Qin X."/>
            <person name="Deng J."/>
            <person name="Jiang H."/>
            <person name="Liu Y."/>
            <person name="Qu J."/>
            <person name="Song X.-Z."/>
            <person name="Zhang L."/>
            <person name="Thornton R."/>
            <person name="Coyle M."/>
            <person name="Francisco L."/>
            <person name="Jackson L."/>
            <person name="Javaid M."/>
            <person name="Korchina V."/>
            <person name="Kovar C."/>
            <person name="Mata R."/>
            <person name="Mathew T."/>
            <person name="Ngo R."/>
            <person name="Nguyen L."/>
            <person name="Nguyen N."/>
            <person name="Okwuonu G."/>
            <person name="Ongeri F."/>
            <person name="Pham C."/>
            <person name="Simmons D."/>
            <person name="Wilczek-Boney K."/>
            <person name="Hale W."/>
            <person name="Jakkamsetti A."/>
            <person name="Pham P."/>
            <person name="Ruth R."/>
            <person name="San Lucas F."/>
            <person name="Warren J."/>
            <person name="Zhang J."/>
            <person name="Zhao Z."/>
            <person name="Zhou C."/>
            <person name="Zhu D."/>
            <person name="Lee S."/>
            <person name="Bess C."/>
            <person name="Blankenburg K."/>
            <person name="Forbes L."/>
            <person name="Fu Q."/>
            <person name="Gubbala S."/>
            <person name="Hirani K."/>
            <person name="Jayaseelan J.C."/>
            <person name="Lara F."/>
            <person name="Munidasa M."/>
            <person name="Palculict T."/>
            <person name="Patil S."/>
            <person name="Pu L.-L."/>
            <person name="Saada N."/>
            <person name="Tang L."/>
            <person name="Weissenberger G."/>
            <person name="Zhu Y."/>
            <person name="Hemphill L."/>
            <person name="Shang Y."/>
            <person name="Youmans B."/>
            <person name="Ayvaz T."/>
            <person name="Ross M."/>
            <person name="Santibanez J."/>
            <person name="Aqrawi P."/>
            <person name="Gross S."/>
            <person name="Joshi V."/>
            <person name="Fowler G."/>
            <person name="Nazareth L."/>
            <person name="Reid J."/>
            <person name="Worley K."/>
            <person name="Petrosino J."/>
            <person name="Highlander S."/>
            <person name="Gibbs R."/>
        </authorList>
    </citation>
    <scope>NUCLEOTIDE SEQUENCE [LARGE SCALE GENOMIC DNA]</scope>
    <source>
        <strain evidence="9 10">ATCC 700641</strain>
    </source>
</reference>
<dbReference type="InterPro" id="IPR020846">
    <property type="entry name" value="MFS_dom"/>
</dbReference>
<feature type="domain" description="Major facilitator superfamily (MFS) profile" evidence="8">
    <location>
        <begin position="1"/>
        <end position="385"/>
    </location>
</feature>
<feature type="transmembrane region" description="Helical" evidence="7">
    <location>
        <begin position="330"/>
        <end position="349"/>
    </location>
</feature>
<evidence type="ECO:0000256" key="4">
    <source>
        <dbReference type="ARBA" id="ARBA00022692"/>
    </source>
</evidence>
<accession>E7SAZ2</accession>
<keyword evidence="10" id="KW-1185">Reference proteome</keyword>
<keyword evidence="3" id="KW-0813">Transport</keyword>
<feature type="transmembrane region" description="Helical" evidence="7">
    <location>
        <begin position="361"/>
        <end position="381"/>
    </location>
</feature>
<comment type="similarity">
    <text evidence="2">Belongs to the major facilitator superfamily.</text>
</comment>
<feature type="transmembrane region" description="Helical" evidence="7">
    <location>
        <begin position="163"/>
        <end position="183"/>
    </location>
</feature>
<keyword evidence="4 7" id="KW-0812">Transmembrane</keyword>
<feature type="transmembrane region" description="Helical" evidence="7">
    <location>
        <begin position="244"/>
        <end position="265"/>
    </location>
</feature>
<sequence length="386" mass="42411">MIMKKLLEKVSILSLSLVLTTSFSISSALPYMFEYYKDLPKSQIELLVSLPSAGIMVTLFLNTFIERFLDERKMIITGLLILSIFGMVPFFNQAYPILFISRFIFGMGVGLINAKAISIISERYQGRERIQTLGFRGSAEVVGTALVTLLVGFLLQFGWTSSFLAYGAGLIVLFLFMTFVPYHQQEESQHIHANHKEPLQKEEWKLTIILAIVAAMIVLCNVGVTLRIPSIVAYTFKDQHNSASFILSAMQLIGILAGLTFSGLVHLFKSKLITYAGIAYGISMMAVALSPSIPLLALSALFSGYTYSTALTMVFQILSAKIPARRLNQVTSVAVLGCSFGAAITPFALNTIGLISDSNAFIFNVLGIAMALLAFSLLYLLKDQQD</sequence>
<dbReference type="GO" id="GO:0005886">
    <property type="term" value="C:plasma membrane"/>
    <property type="evidence" value="ECO:0007669"/>
    <property type="project" value="UniProtKB-SubCell"/>
</dbReference>
<dbReference type="eggNOG" id="COG2807">
    <property type="taxonomic scope" value="Bacteria"/>
</dbReference>
<feature type="transmembrane region" description="Helical" evidence="7">
    <location>
        <begin position="74"/>
        <end position="91"/>
    </location>
</feature>
<evidence type="ECO:0000256" key="6">
    <source>
        <dbReference type="ARBA" id="ARBA00023136"/>
    </source>
</evidence>
<dbReference type="PATRIC" id="fig|888833.12.peg.336"/>
<dbReference type="InterPro" id="IPR036259">
    <property type="entry name" value="MFS_trans_sf"/>
</dbReference>
<dbReference type="Proteomes" id="UP000002814">
    <property type="component" value="Unassembled WGS sequence"/>
</dbReference>
<feature type="transmembrane region" description="Helical" evidence="7">
    <location>
        <begin position="204"/>
        <end position="224"/>
    </location>
</feature>
<dbReference type="SUPFAM" id="SSF103473">
    <property type="entry name" value="MFS general substrate transporter"/>
    <property type="match status" value="1"/>
</dbReference>
<evidence type="ECO:0000256" key="5">
    <source>
        <dbReference type="ARBA" id="ARBA00022989"/>
    </source>
</evidence>
<dbReference type="PANTHER" id="PTHR23514:SF3">
    <property type="entry name" value="BYPASS OF STOP CODON PROTEIN 6"/>
    <property type="match status" value="1"/>
</dbReference>
<protein>
    <submittedName>
        <fullName evidence="9">Transporter, major facilitator family protein</fullName>
    </submittedName>
</protein>
<gene>
    <name evidence="9" type="primary">msf</name>
    <name evidence="9" type="ORF">HMPREF9421_1359</name>
</gene>
<dbReference type="EMBL" id="AEQR01000019">
    <property type="protein sequence ID" value="EFV99251.1"/>
    <property type="molecule type" value="Genomic_DNA"/>
</dbReference>
<dbReference type="AlphaFoldDB" id="E7SAZ2"/>
<feature type="transmembrane region" description="Helical" evidence="7">
    <location>
        <begin position="138"/>
        <end position="157"/>
    </location>
</feature>
<proteinExistence type="inferred from homology"/>
<comment type="caution">
    <text evidence="9">The sequence shown here is derived from an EMBL/GenBank/DDBJ whole genome shotgun (WGS) entry which is preliminary data.</text>
</comment>
<evidence type="ECO:0000256" key="7">
    <source>
        <dbReference type="SAM" id="Phobius"/>
    </source>
</evidence>
<keyword evidence="6 7" id="KW-0472">Membrane</keyword>
<evidence type="ECO:0000313" key="10">
    <source>
        <dbReference type="Proteomes" id="UP000002814"/>
    </source>
</evidence>
<comment type="subcellular location">
    <subcellularLocation>
        <location evidence="1">Cell membrane</location>
        <topology evidence="1">Multi-pass membrane protein</topology>
    </subcellularLocation>
</comment>
<dbReference type="GO" id="GO:0022857">
    <property type="term" value="F:transmembrane transporter activity"/>
    <property type="evidence" value="ECO:0007669"/>
    <property type="project" value="InterPro"/>
</dbReference>
<evidence type="ECO:0000256" key="3">
    <source>
        <dbReference type="ARBA" id="ARBA00022448"/>
    </source>
</evidence>
<dbReference type="HOGENOM" id="CLU_001265_10_4_9"/>
<dbReference type="InterPro" id="IPR051788">
    <property type="entry name" value="MFS_Transporter"/>
</dbReference>
<evidence type="ECO:0000256" key="2">
    <source>
        <dbReference type="ARBA" id="ARBA00008335"/>
    </source>
</evidence>
<dbReference type="PROSITE" id="PS50850">
    <property type="entry name" value="MFS"/>
    <property type="match status" value="1"/>
</dbReference>
<feature type="transmembrane region" description="Helical" evidence="7">
    <location>
        <begin position="272"/>
        <end position="289"/>
    </location>
</feature>
<evidence type="ECO:0000313" key="9">
    <source>
        <dbReference type="EMBL" id="EFV99251.1"/>
    </source>
</evidence>
<feature type="transmembrane region" description="Helical" evidence="7">
    <location>
        <begin position="97"/>
        <end position="117"/>
    </location>
</feature>
<organism evidence="9 10">
    <name type="scientific">Streptococcus australis ATCC 700641</name>
    <dbReference type="NCBI Taxonomy" id="888833"/>
    <lineage>
        <taxon>Bacteria</taxon>
        <taxon>Bacillati</taxon>
        <taxon>Bacillota</taxon>
        <taxon>Bacilli</taxon>
        <taxon>Lactobacillales</taxon>
        <taxon>Streptococcaceae</taxon>
        <taxon>Streptococcus</taxon>
    </lineage>
</organism>